<gene>
    <name evidence="1" type="ORF">C481_03467</name>
</gene>
<comment type="caution">
    <text evidence="1">The sequence shown here is derived from an EMBL/GenBank/DDBJ whole genome shotgun (WGS) entry which is preliminary data.</text>
</comment>
<dbReference type="eggNOG" id="arCOG06319">
    <property type="taxonomic scope" value="Archaea"/>
</dbReference>
<proteinExistence type="predicted"/>
<organism evidence="1 2">
    <name type="scientific">Natrialba asiatica (strain ATCC 700177 / DSM 12278 / JCM 9576 / FERM P-10747 / NBRC 102637 / 172P1)</name>
    <dbReference type="NCBI Taxonomy" id="29540"/>
    <lineage>
        <taxon>Archaea</taxon>
        <taxon>Methanobacteriati</taxon>
        <taxon>Methanobacteriota</taxon>
        <taxon>Stenosarchaea group</taxon>
        <taxon>Halobacteria</taxon>
        <taxon>Halobacteriales</taxon>
        <taxon>Natrialbaceae</taxon>
        <taxon>Natrialba</taxon>
    </lineage>
</organism>
<dbReference type="STRING" id="29540.C481_03467"/>
<evidence type="ECO:0000313" key="2">
    <source>
        <dbReference type="Proteomes" id="UP000011554"/>
    </source>
</evidence>
<dbReference type="AlphaFoldDB" id="M0B246"/>
<protein>
    <submittedName>
        <fullName evidence="1">Uncharacterized protein</fullName>
    </submittedName>
</protein>
<evidence type="ECO:0000313" key="1">
    <source>
        <dbReference type="EMBL" id="ELZ04976.1"/>
    </source>
</evidence>
<accession>M0B246</accession>
<reference evidence="1 2" key="1">
    <citation type="journal article" date="2014" name="PLoS Genet.">
        <title>Phylogenetically driven sequencing of extremely halophilic archaea reveals strategies for static and dynamic osmo-response.</title>
        <authorList>
            <person name="Becker E.A."/>
            <person name="Seitzer P.M."/>
            <person name="Tritt A."/>
            <person name="Larsen D."/>
            <person name="Krusor M."/>
            <person name="Yao A.I."/>
            <person name="Wu D."/>
            <person name="Madern D."/>
            <person name="Eisen J.A."/>
            <person name="Darling A.E."/>
            <person name="Facciotti M.T."/>
        </authorList>
    </citation>
    <scope>NUCLEOTIDE SEQUENCE [LARGE SCALE GENOMIC DNA]</scope>
    <source>
        <strain evidence="1 2">DSM 12278</strain>
    </source>
</reference>
<dbReference type="Proteomes" id="UP000011554">
    <property type="component" value="Unassembled WGS sequence"/>
</dbReference>
<name>M0B246_NATA1</name>
<keyword evidence="2" id="KW-1185">Reference proteome</keyword>
<dbReference type="EMBL" id="AOIO01000010">
    <property type="protein sequence ID" value="ELZ04976.1"/>
    <property type="molecule type" value="Genomic_DNA"/>
</dbReference>
<sequence>MDHLLEIIVASAKRSQTTRFRRRSSTTTREKRLARATIRPFHPKVGASYQVSRWDKKLGVTPEELNQLGRELDQTILSDSRMLDST</sequence>